<dbReference type="AlphaFoldDB" id="A0A922M095"/>
<dbReference type="Gene3D" id="2.40.10.10">
    <property type="entry name" value="Trypsin-like serine proteases"/>
    <property type="match status" value="1"/>
</dbReference>
<reference evidence="1" key="1">
    <citation type="journal article" date="2021" name="G3 (Bethesda)">
        <title>Genome and transcriptome analysis of the beet armyworm Spodoptera exigua reveals targets for pest control. .</title>
        <authorList>
            <person name="Simon S."/>
            <person name="Breeschoten T."/>
            <person name="Jansen H.J."/>
            <person name="Dirks R.P."/>
            <person name="Schranz M.E."/>
            <person name="Ros V.I.D."/>
        </authorList>
    </citation>
    <scope>NUCLEOTIDE SEQUENCE</scope>
    <source>
        <strain evidence="1">TB_SE_WUR_2020</strain>
    </source>
</reference>
<dbReference type="EMBL" id="JACEFF010000932">
    <property type="protein sequence ID" value="KAH9627957.1"/>
    <property type="molecule type" value="Genomic_DNA"/>
</dbReference>
<comment type="caution">
    <text evidence="1">The sequence shown here is derived from an EMBL/GenBank/DDBJ whole genome shotgun (WGS) entry which is preliminary data.</text>
</comment>
<evidence type="ECO:0000313" key="2">
    <source>
        <dbReference type="Proteomes" id="UP000814243"/>
    </source>
</evidence>
<protein>
    <recommendedName>
        <fullName evidence="3">Peptidase S1 domain-containing protein</fullName>
    </recommendedName>
</protein>
<evidence type="ECO:0000313" key="1">
    <source>
        <dbReference type="EMBL" id="KAH9627957.1"/>
    </source>
</evidence>
<organism evidence="1 2">
    <name type="scientific">Spodoptera exigua</name>
    <name type="common">Beet armyworm</name>
    <name type="synonym">Noctua fulgens</name>
    <dbReference type="NCBI Taxonomy" id="7107"/>
    <lineage>
        <taxon>Eukaryota</taxon>
        <taxon>Metazoa</taxon>
        <taxon>Ecdysozoa</taxon>
        <taxon>Arthropoda</taxon>
        <taxon>Hexapoda</taxon>
        <taxon>Insecta</taxon>
        <taxon>Pterygota</taxon>
        <taxon>Neoptera</taxon>
        <taxon>Endopterygota</taxon>
        <taxon>Lepidoptera</taxon>
        <taxon>Glossata</taxon>
        <taxon>Ditrysia</taxon>
        <taxon>Noctuoidea</taxon>
        <taxon>Noctuidae</taxon>
        <taxon>Amphipyrinae</taxon>
        <taxon>Spodoptera</taxon>
    </lineage>
</organism>
<proteinExistence type="predicted"/>
<gene>
    <name evidence="1" type="ORF">HF086_013066</name>
</gene>
<sequence length="85" mass="9184">MCGYSPRKASTHCVWDNGMALVSNASGGIFYLIGFGVRGPGCAAPARFIDLSSYLPWITSTTSEAGEILLDLTGFRRTIDDHKQN</sequence>
<evidence type="ECO:0008006" key="3">
    <source>
        <dbReference type="Google" id="ProtNLM"/>
    </source>
</evidence>
<accession>A0A922M095</accession>
<dbReference type="InterPro" id="IPR043504">
    <property type="entry name" value="Peptidase_S1_PA_chymotrypsin"/>
</dbReference>
<dbReference type="InterPro" id="IPR009003">
    <property type="entry name" value="Peptidase_S1_PA"/>
</dbReference>
<dbReference type="SUPFAM" id="SSF50494">
    <property type="entry name" value="Trypsin-like serine proteases"/>
    <property type="match status" value="1"/>
</dbReference>
<dbReference type="Proteomes" id="UP000814243">
    <property type="component" value="Unassembled WGS sequence"/>
</dbReference>
<name>A0A922M095_SPOEX</name>